<evidence type="ECO:0000256" key="5">
    <source>
        <dbReference type="ARBA" id="ARBA00022728"/>
    </source>
</evidence>
<dbReference type="SMART" id="SM01115">
    <property type="entry name" value="cwf21"/>
    <property type="match status" value="1"/>
</dbReference>
<dbReference type="GO" id="GO:0006397">
    <property type="term" value="P:mRNA processing"/>
    <property type="evidence" value="ECO:0007669"/>
    <property type="project" value="UniProtKB-KW"/>
</dbReference>
<gene>
    <name evidence="10" type="ORF">BN7_6256</name>
</gene>
<dbReference type="GO" id="GO:0008380">
    <property type="term" value="P:RNA splicing"/>
    <property type="evidence" value="ECO:0007669"/>
    <property type="project" value="UniProtKB-KW"/>
</dbReference>
<dbReference type="PANTHER" id="PTHR36562:SF5">
    <property type="entry name" value="SERINE_ARGININE REPETITIVE MATRIX 2"/>
    <property type="match status" value="1"/>
</dbReference>
<dbReference type="eggNOG" id="KOG1869">
    <property type="taxonomic scope" value="Eukaryota"/>
</dbReference>
<reference evidence="10 11" key="1">
    <citation type="journal article" date="2012" name="Eukaryot. Cell">
        <title>Draft genome sequence of Wickerhamomyces ciferrii NRRL Y-1031 F-60-10.</title>
        <authorList>
            <person name="Schneider J."/>
            <person name="Andrea H."/>
            <person name="Blom J."/>
            <person name="Jaenicke S."/>
            <person name="Ruckert C."/>
            <person name="Schorsch C."/>
            <person name="Szczepanowski R."/>
            <person name="Farwick M."/>
            <person name="Goesmann A."/>
            <person name="Puhler A."/>
            <person name="Schaffer S."/>
            <person name="Tauch A."/>
            <person name="Kohler T."/>
            <person name="Brinkrolf K."/>
        </authorList>
    </citation>
    <scope>NUCLEOTIDE SEQUENCE [LARGE SCALE GENOMIC DNA]</scope>
    <source>
        <strain evidence="11">ATCC 14091 / BCRC 22168 / CBS 111 / JCM 3599 / NBRC 0793 / NRRL Y-1031 F-60-10</strain>
    </source>
</reference>
<dbReference type="FunCoup" id="K0KN19">
    <property type="interactions" value="61"/>
</dbReference>
<dbReference type="InterPro" id="IPR051372">
    <property type="entry name" value="CWC21"/>
</dbReference>
<dbReference type="Proteomes" id="UP000009328">
    <property type="component" value="Unassembled WGS sequence"/>
</dbReference>
<dbReference type="InterPro" id="IPR013170">
    <property type="entry name" value="mRNA_splic_Cwf21_dom"/>
</dbReference>
<keyword evidence="6" id="KW-0508">mRNA splicing</keyword>
<proteinExistence type="inferred from homology"/>
<dbReference type="Pfam" id="PF08312">
    <property type="entry name" value="cwf21"/>
    <property type="match status" value="1"/>
</dbReference>
<evidence type="ECO:0000313" key="11">
    <source>
        <dbReference type="Proteomes" id="UP000009328"/>
    </source>
</evidence>
<organism evidence="10 11">
    <name type="scientific">Wickerhamomyces ciferrii (strain ATCC 14091 / BCRC 22168 / CBS 111 / JCM 3599 / NBRC 0793 / NRRL Y-1031 F-60-10)</name>
    <name type="common">Yeast</name>
    <name type="synonym">Pichia ciferrii</name>
    <dbReference type="NCBI Taxonomy" id="1206466"/>
    <lineage>
        <taxon>Eukaryota</taxon>
        <taxon>Fungi</taxon>
        <taxon>Dikarya</taxon>
        <taxon>Ascomycota</taxon>
        <taxon>Saccharomycotina</taxon>
        <taxon>Saccharomycetes</taxon>
        <taxon>Phaffomycetales</taxon>
        <taxon>Wickerhamomycetaceae</taxon>
        <taxon>Wickerhamomyces</taxon>
    </lineage>
</organism>
<evidence type="ECO:0000256" key="2">
    <source>
        <dbReference type="ARBA" id="ARBA00005954"/>
    </source>
</evidence>
<keyword evidence="4" id="KW-0507">mRNA processing</keyword>
<evidence type="ECO:0000256" key="8">
    <source>
        <dbReference type="SAM" id="MobiDB-lite"/>
    </source>
</evidence>
<dbReference type="CDD" id="cd21372">
    <property type="entry name" value="cwf21_CWC21-like"/>
    <property type="match status" value="1"/>
</dbReference>
<comment type="caution">
    <text evidence="10">The sequence shown here is derived from an EMBL/GenBank/DDBJ whole genome shotgun (WGS) entry which is preliminary data.</text>
</comment>
<comment type="similarity">
    <text evidence="2">Belongs to the CWC21 family.</text>
</comment>
<feature type="domain" description="CWF21" evidence="9">
    <location>
        <begin position="63"/>
        <end position="112"/>
    </location>
</feature>
<evidence type="ECO:0000313" key="10">
    <source>
        <dbReference type="EMBL" id="CCH46660.1"/>
    </source>
</evidence>
<dbReference type="InParanoid" id="K0KN19"/>
<dbReference type="GO" id="GO:0005681">
    <property type="term" value="C:spliceosomal complex"/>
    <property type="evidence" value="ECO:0007669"/>
    <property type="project" value="UniProtKB-KW"/>
</dbReference>
<sequence length="137" mass="16070">MSYNGIGLSTARGSGTNGFIQKNNSFAVGKNHNELSSYAKRQKNKQDNLKRDQFINIKDKEIVNHEQKRKEIDLKVSEYRDKLEDDEELDLNDDEIDIKCKEFKDKLIKEINVKKGYKSRSIREKEDKKPKAKEVDY</sequence>
<evidence type="ECO:0000256" key="6">
    <source>
        <dbReference type="ARBA" id="ARBA00023187"/>
    </source>
</evidence>
<keyword evidence="11" id="KW-1185">Reference proteome</keyword>
<accession>K0KN19</accession>
<dbReference type="STRING" id="1206466.K0KN19"/>
<evidence type="ECO:0000259" key="9">
    <source>
        <dbReference type="SMART" id="SM01115"/>
    </source>
</evidence>
<name>K0KN19_WICCF</name>
<evidence type="ECO:0000256" key="7">
    <source>
        <dbReference type="ARBA" id="ARBA00023242"/>
    </source>
</evidence>
<dbReference type="EMBL" id="CAIF01000260">
    <property type="protein sequence ID" value="CCH46660.1"/>
    <property type="molecule type" value="Genomic_DNA"/>
</dbReference>
<comment type="subcellular location">
    <subcellularLocation>
        <location evidence="1">Nucleus</location>
    </subcellularLocation>
</comment>
<dbReference type="PANTHER" id="PTHR36562">
    <property type="entry name" value="SERINE/ARGININE REPETITIVE MATRIX 2"/>
    <property type="match status" value="1"/>
</dbReference>
<evidence type="ECO:0000256" key="3">
    <source>
        <dbReference type="ARBA" id="ARBA00020641"/>
    </source>
</evidence>
<dbReference type="AlphaFoldDB" id="K0KN19"/>
<keyword evidence="7" id="KW-0539">Nucleus</keyword>
<feature type="region of interest" description="Disordered" evidence="8">
    <location>
        <begin position="118"/>
        <end position="137"/>
    </location>
</feature>
<feature type="compositionally biased region" description="Basic and acidic residues" evidence="8">
    <location>
        <begin position="121"/>
        <end position="137"/>
    </location>
</feature>
<protein>
    <recommendedName>
        <fullName evidence="3">Pre-mRNA-splicing factor CWC21</fullName>
    </recommendedName>
</protein>
<evidence type="ECO:0000256" key="1">
    <source>
        <dbReference type="ARBA" id="ARBA00004123"/>
    </source>
</evidence>
<keyword evidence="5" id="KW-0747">Spliceosome</keyword>
<evidence type="ECO:0000256" key="4">
    <source>
        <dbReference type="ARBA" id="ARBA00022664"/>
    </source>
</evidence>
<dbReference type="HOGENOM" id="CLU_067891_3_1_1"/>